<reference evidence="1" key="2">
    <citation type="submission" date="2020-11" db="EMBL/GenBank/DDBJ databases">
        <authorList>
            <person name="McCartney M.A."/>
            <person name="Auch B."/>
            <person name="Kono T."/>
            <person name="Mallez S."/>
            <person name="Becker A."/>
            <person name="Gohl D.M."/>
            <person name="Silverstein K.A.T."/>
            <person name="Koren S."/>
            <person name="Bechman K.B."/>
            <person name="Herman A."/>
            <person name="Abrahante J.E."/>
            <person name="Garbe J."/>
        </authorList>
    </citation>
    <scope>NUCLEOTIDE SEQUENCE</scope>
    <source>
        <strain evidence="1">Duluth1</strain>
        <tissue evidence="1">Whole animal</tissue>
    </source>
</reference>
<keyword evidence="2" id="KW-1185">Reference proteome</keyword>
<proteinExistence type="predicted"/>
<sequence length="111" mass="13275">MTNELRPIESCCVFGRSIRTNNDCEGWHHRLNRRAKKGNLPFYLLVQLLFEEAKMLNSQVRLVRERKLRRHQTKQTQKIQGKLWGVWKRYNDRRISTSQLLDLCSSMYGPV</sequence>
<gene>
    <name evidence="1" type="ORF">DPMN_078628</name>
</gene>
<protein>
    <submittedName>
        <fullName evidence="1">Uncharacterized protein</fullName>
    </submittedName>
</protein>
<organism evidence="1 2">
    <name type="scientific">Dreissena polymorpha</name>
    <name type="common">Zebra mussel</name>
    <name type="synonym">Mytilus polymorpha</name>
    <dbReference type="NCBI Taxonomy" id="45954"/>
    <lineage>
        <taxon>Eukaryota</taxon>
        <taxon>Metazoa</taxon>
        <taxon>Spiralia</taxon>
        <taxon>Lophotrochozoa</taxon>
        <taxon>Mollusca</taxon>
        <taxon>Bivalvia</taxon>
        <taxon>Autobranchia</taxon>
        <taxon>Heteroconchia</taxon>
        <taxon>Euheterodonta</taxon>
        <taxon>Imparidentia</taxon>
        <taxon>Neoheterodontei</taxon>
        <taxon>Myida</taxon>
        <taxon>Dreissenoidea</taxon>
        <taxon>Dreissenidae</taxon>
        <taxon>Dreissena</taxon>
    </lineage>
</organism>
<comment type="caution">
    <text evidence="1">The sequence shown here is derived from an EMBL/GenBank/DDBJ whole genome shotgun (WGS) entry which is preliminary data.</text>
</comment>
<dbReference type="AlphaFoldDB" id="A0A9D4BHN9"/>
<dbReference type="Proteomes" id="UP000828390">
    <property type="component" value="Unassembled WGS sequence"/>
</dbReference>
<evidence type="ECO:0000313" key="2">
    <source>
        <dbReference type="Proteomes" id="UP000828390"/>
    </source>
</evidence>
<evidence type="ECO:0000313" key="1">
    <source>
        <dbReference type="EMBL" id="KAH3703590.1"/>
    </source>
</evidence>
<dbReference type="EMBL" id="JAIWYP010000015">
    <property type="protein sequence ID" value="KAH3703590.1"/>
    <property type="molecule type" value="Genomic_DNA"/>
</dbReference>
<reference evidence="1" key="1">
    <citation type="journal article" date="2019" name="bioRxiv">
        <title>The Genome of the Zebra Mussel, Dreissena polymorpha: A Resource for Invasive Species Research.</title>
        <authorList>
            <person name="McCartney M.A."/>
            <person name="Auch B."/>
            <person name="Kono T."/>
            <person name="Mallez S."/>
            <person name="Zhang Y."/>
            <person name="Obille A."/>
            <person name="Becker A."/>
            <person name="Abrahante J.E."/>
            <person name="Garbe J."/>
            <person name="Badalamenti J.P."/>
            <person name="Herman A."/>
            <person name="Mangelson H."/>
            <person name="Liachko I."/>
            <person name="Sullivan S."/>
            <person name="Sone E.D."/>
            <person name="Koren S."/>
            <person name="Silverstein K.A.T."/>
            <person name="Beckman K.B."/>
            <person name="Gohl D.M."/>
        </authorList>
    </citation>
    <scope>NUCLEOTIDE SEQUENCE</scope>
    <source>
        <strain evidence="1">Duluth1</strain>
        <tissue evidence="1">Whole animal</tissue>
    </source>
</reference>
<name>A0A9D4BHN9_DREPO</name>
<accession>A0A9D4BHN9</accession>